<feature type="binding site" evidence="6">
    <location>
        <position position="79"/>
    </location>
    <ligand>
        <name>[4Fe-4S] cluster</name>
        <dbReference type="ChEBI" id="CHEBI:49883"/>
        <label>2</label>
    </ligand>
</feature>
<feature type="binding site" evidence="6">
    <location>
        <position position="83"/>
    </location>
    <ligand>
        <name>[4Fe-4S] cluster</name>
        <dbReference type="ChEBI" id="CHEBI:49883"/>
        <label>2</label>
    </ligand>
</feature>
<dbReference type="Pfam" id="PF12838">
    <property type="entry name" value="Fer4_7"/>
    <property type="match status" value="2"/>
</dbReference>
<feature type="binding site" evidence="6">
    <location>
        <position position="48"/>
    </location>
    <ligand>
        <name>[4Fe-4S] cluster</name>
        <dbReference type="ChEBI" id="CHEBI:49883"/>
        <label>1</label>
    </ligand>
</feature>
<evidence type="ECO:0000256" key="5">
    <source>
        <dbReference type="ARBA" id="ARBA00023014"/>
    </source>
</evidence>
<evidence type="ECO:0000313" key="9">
    <source>
        <dbReference type="Proteomes" id="UP001229244"/>
    </source>
</evidence>
<evidence type="ECO:0000259" key="7">
    <source>
        <dbReference type="PROSITE" id="PS51379"/>
    </source>
</evidence>
<comment type="subunit">
    <text evidence="6">Interacts with the cytoplasmic NapA precursor.</text>
</comment>
<dbReference type="PANTHER" id="PTHR43687">
    <property type="entry name" value="ADENYLYLSULFATE REDUCTASE, BETA SUBUNIT"/>
    <property type="match status" value="1"/>
</dbReference>
<evidence type="ECO:0000256" key="2">
    <source>
        <dbReference type="ARBA" id="ARBA00022723"/>
    </source>
</evidence>
<feature type="binding site" evidence="6">
    <location>
        <position position="145"/>
    </location>
    <ligand>
        <name>[4Fe-4S] cluster</name>
        <dbReference type="ChEBI" id="CHEBI:49883"/>
        <label>3</label>
    </ligand>
</feature>
<proteinExistence type="inferred from homology"/>
<evidence type="ECO:0000256" key="1">
    <source>
        <dbReference type="ARBA" id="ARBA00022485"/>
    </source>
</evidence>
<feature type="domain" description="4Fe-4S ferredoxin-type" evidence="7">
    <location>
        <begin position="32"/>
        <end position="62"/>
    </location>
</feature>
<dbReference type="SUPFAM" id="SSF46548">
    <property type="entry name" value="alpha-helical ferredoxin"/>
    <property type="match status" value="1"/>
</dbReference>
<evidence type="ECO:0000313" key="8">
    <source>
        <dbReference type="EMBL" id="MDQ0315025.1"/>
    </source>
</evidence>
<feature type="domain" description="4Fe-4S ferredoxin-type" evidence="7">
    <location>
        <begin position="98"/>
        <end position="131"/>
    </location>
</feature>
<dbReference type="PROSITE" id="PS00198">
    <property type="entry name" value="4FE4S_FER_1"/>
    <property type="match status" value="2"/>
</dbReference>
<comment type="cofactor">
    <cofactor evidence="6">
        <name>[4Fe-4S] cluster</name>
        <dbReference type="ChEBI" id="CHEBI:49883"/>
    </cofactor>
</comment>
<feature type="binding site" evidence="6">
    <location>
        <position position="42"/>
    </location>
    <ligand>
        <name>[4Fe-4S] cluster</name>
        <dbReference type="ChEBI" id="CHEBI:49883"/>
        <label>1</label>
    </ligand>
</feature>
<dbReference type="CDD" id="cd10564">
    <property type="entry name" value="NapF_like"/>
    <property type="match status" value="1"/>
</dbReference>
<dbReference type="Gene3D" id="3.30.70.20">
    <property type="match status" value="2"/>
</dbReference>
<accession>A0AAE3VNR2</accession>
<dbReference type="Proteomes" id="UP001229244">
    <property type="component" value="Unassembled WGS sequence"/>
</dbReference>
<dbReference type="InterPro" id="IPR006311">
    <property type="entry name" value="TAT_signal"/>
</dbReference>
<feature type="domain" description="4Fe-4S ferredoxin-type" evidence="7">
    <location>
        <begin position="136"/>
        <end position="165"/>
    </location>
</feature>
<dbReference type="PROSITE" id="PS51379">
    <property type="entry name" value="4FE4S_FER_2"/>
    <property type="match status" value="4"/>
</dbReference>
<keyword evidence="4 6" id="KW-0408">Iron</keyword>
<dbReference type="InterPro" id="IPR017900">
    <property type="entry name" value="4Fe4S_Fe_S_CS"/>
</dbReference>
<feature type="binding site" evidence="6">
    <location>
        <position position="155"/>
    </location>
    <ligand>
        <name>[4Fe-4S] cluster</name>
        <dbReference type="ChEBI" id="CHEBI:49883"/>
        <label>3</label>
    </ligand>
</feature>
<dbReference type="GO" id="GO:0051539">
    <property type="term" value="F:4 iron, 4 sulfur cluster binding"/>
    <property type="evidence" value="ECO:0007669"/>
    <property type="project" value="UniProtKB-UniRule"/>
</dbReference>
<keyword evidence="1 6" id="KW-0004">4Fe-4S</keyword>
<name>A0AAE3VNR2_9HYPH</name>
<feature type="binding site" evidence="6">
    <location>
        <position position="76"/>
    </location>
    <ligand>
        <name>[4Fe-4S] cluster</name>
        <dbReference type="ChEBI" id="CHEBI:49883"/>
        <label>2</label>
    </ligand>
</feature>
<reference evidence="8" key="1">
    <citation type="submission" date="2023-07" db="EMBL/GenBank/DDBJ databases">
        <title>Genomic Encyclopedia of Type Strains, Phase IV (KMG-IV): sequencing the most valuable type-strain genomes for metagenomic binning, comparative biology and taxonomic classification.</title>
        <authorList>
            <person name="Goeker M."/>
        </authorList>
    </citation>
    <scope>NUCLEOTIDE SEQUENCE</scope>
    <source>
        <strain evidence="8">DSM 21202</strain>
    </source>
</reference>
<gene>
    <name evidence="6" type="primary">napF</name>
    <name evidence="8" type="ORF">J2S73_001462</name>
</gene>
<dbReference type="InterPro" id="IPR050572">
    <property type="entry name" value="Fe-S_Ferredoxin"/>
</dbReference>
<comment type="subcellular location">
    <subcellularLocation>
        <location evidence="6">Cytoplasm</location>
    </subcellularLocation>
</comment>
<keyword evidence="2 6" id="KW-0479">Metal-binding</keyword>
<dbReference type="AlphaFoldDB" id="A0AAE3VNR2"/>
<feature type="binding site" evidence="6">
    <location>
        <position position="151"/>
    </location>
    <ligand>
        <name>[4Fe-4S] cluster</name>
        <dbReference type="ChEBI" id="CHEBI:49883"/>
        <label>3</label>
    </ligand>
</feature>
<dbReference type="GO" id="GO:0005737">
    <property type="term" value="C:cytoplasm"/>
    <property type="evidence" value="ECO:0007669"/>
    <property type="project" value="UniProtKB-SubCell"/>
</dbReference>
<feature type="domain" description="4Fe-4S ferredoxin-type" evidence="7">
    <location>
        <begin position="64"/>
        <end position="93"/>
    </location>
</feature>
<dbReference type="PROSITE" id="PS51318">
    <property type="entry name" value="TAT"/>
    <property type="match status" value="1"/>
</dbReference>
<organism evidence="8 9">
    <name type="scientific">Amorphus orientalis</name>
    <dbReference type="NCBI Taxonomy" id="649198"/>
    <lineage>
        <taxon>Bacteria</taxon>
        <taxon>Pseudomonadati</taxon>
        <taxon>Pseudomonadota</taxon>
        <taxon>Alphaproteobacteria</taxon>
        <taxon>Hyphomicrobiales</taxon>
        <taxon>Amorphaceae</taxon>
        <taxon>Amorphus</taxon>
    </lineage>
</organism>
<keyword evidence="3 6" id="KW-0677">Repeat</keyword>
<evidence type="ECO:0000256" key="4">
    <source>
        <dbReference type="ARBA" id="ARBA00023004"/>
    </source>
</evidence>
<keyword evidence="9" id="KW-1185">Reference proteome</keyword>
<evidence type="ECO:0000256" key="6">
    <source>
        <dbReference type="HAMAP-Rule" id="MF_02201"/>
    </source>
</evidence>
<dbReference type="GO" id="GO:0046872">
    <property type="term" value="F:metal ion binding"/>
    <property type="evidence" value="ECO:0007669"/>
    <property type="project" value="UniProtKB-KW"/>
</dbReference>
<protein>
    <recommendedName>
        <fullName evidence="6">Ferredoxin-type protein NapF</fullName>
    </recommendedName>
</protein>
<feature type="binding site" evidence="6">
    <location>
        <position position="73"/>
    </location>
    <ligand>
        <name>[4Fe-4S] cluster</name>
        <dbReference type="ChEBI" id="CHEBI:49883"/>
        <label>2</label>
    </ligand>
</feature>
<comment type="similarity">
    <text evidence="6">Belongs to the NapF family.</text>
</comment>
<dbReference type="InterPro" id="IPR017896">
    <property type="entry name" value="4Fe4S_Fe-S-bd"/>
</dbReference>
<dbReference type="HAMAP" id="MF_02201">
    <property type="entry name" value="NapF"/>
    <property type="match status" value="1"/>
</dbReference>
<keyword evidence="6" id="KW-0963">Cytoplasm</keyword>
<dbReference type="InterPro" id="IPR004496">
    <property type="entry name" value="NapF"/>
</dbReference>
<dbReference type="RefSeq" id="WP_306884816.1">
    <property type="nucleotide sequence ID" value="NZ_JAUSUL010000001.1"/>
</dbReference>
<feature type="binding site" evidence="6">
    <location>
        <position position="52"/>
    </location>
    <ligand>
        <name>[4Fe-4S] cluster</name>
        <dbReference type="ChEBI" id="CHEBI:49883"/>
        <label>1</label>
    </ligand>
</feature>
<dbReference type="EMBL" id="JAUSUL010000001">
    <property type="protein sequence ID" value="MDQ0315025.1"/>
    <property type="molecule type" value="Genomic_DNA"/>
</dbReference>
<sequence length="172" mass="17543">MATASTLSRRAFLTGGRTATTAHVAPPAIAPPGVRSDWIEACTGCGACVDACPTGIIRLVEEVPGVDFSIGECVFCGGCAEACPEPVFEDTGPPTFPHTVEISDTCLVQAGIACMTCRDACPSEAVTLRPRIGGPFLPEIDAERCTGCGACIAPCPVDAISVSTEPTEPADA</sequence>
<dbReference type="NCBIfam" id="TIGR00402">
    <property type="entry name" value="napF"/>
    <property type="match status" value="1"/>
</dbReference>
<evidence type="ECO:0000256" key="3">
    <source>
        <dbReference type="ARBA" id="ARBA00022737"/>
    </source>
</evidence>
<comment type="function">
    <text evidence="6">Could be involved in the maturation of NapA, the catalytic subunit of the periplasmic nitrate reductase, before its export into the periplasm.</text>
</comment>
<comment type="caution">
    <text evidence="8">The sequence shown here is derived from an EMBL/GenBank/DDBJ whole genome shotgun (WGS) entry which is preliminary data.</text>
</comment>
<dbReference type="PANTHER" id="PTHR43687:SF1">
    <property type="entry name" value="FERREDOXIN III"/>
    <property type="match status" value="1"/>
</dbReference>
<feature type="binding site" evidence="6">
    <location>
        <position position="148"/>
    </location>
    <ligand>
        <name>[4Fe-4S] cluster</name>
        <dbReference type="ChEBI" id="CHEBI:49883"/>
        <label>3</label>
    </ligand>
</feature>
<keyword evidence="5 6" id="KW-0411">Iron-sulfur</keyword>
<feature type="binding site" evidence="6">
    <location>
        <position position="45"/>
    </location>
    <ligand>
        <name>[4Fe-4S] cluster</name>
        <dbReference type="ChEBI" id="CHEBI:49883"/>
        <label>1</label>
    </ligand>
</feature>